<organism evidence="1 2">
    <name type="scientific">Catharanthus roseus</name>
    <name type="common">Madagascar periwinkle</name>
    <name type="synonym">Vinca rosea</name>
    <dbReference type="NCBI Taxonomy" id="4058"/>
    <lineage>
        <taxon>Eukaryota</taxon>
        <taxon>Viridiplantae</taxon>
        <taxon>Streptophyta</taxon>
        <taxon>Embryophyta</taxon>
        <taxon>Tracheophyta</taxon>
        <taxon>Spermatophyta</taxon>
        <taxon>Magnoliopsida</taxon>
        <taxon>eudicotyledons</taxon>
        <taxon>Gunneridae</taxon>
        <taxon>Pentapetalae</taxon>
        <taxon>asterids</taxon>
        <taxon>lamiids</taxon>
        <taxon>Gentianales</taxon>
        <taxon>Apocynaceae</taxon>
        <taxon>Rauvolfioideae</taxon>
        <taxon>Vinceae</taxon>
        <taxon>Catharanthinae</taxon>
        <taxon>Catharanthus</taxon>
    </lineage>
</organism>
<gene>
    <name evidence="1" type="ORF">M9H77_19836</name>
</gene>
<comment type="caution">
    <text evidence="1">The sequence shown here is derived from an EMBL/GenBank/DDBJ whole genome shotgun (WGS) entry which is preliminary data.</text>
</comment>
<sequence length="111" mass="11778">MNMAILGVGVSSSRLMVSGVAVVPGIRYIRKLITTTTPPPPIQEDQLRSDPAVAQERPVGDEDEVYDTRKKAPRLPNMHVPAGPSKQAPGIGPVNKGPPRPSSVIPNDPPV</sequence>
<proteinExistence type="predicted"/>
<protein>
    <submittedName>
        <fullName evidence="1">Uncharacterized protein</fullName>
    </submittedName>
</protein>
<reference evidence="2" key="1">
    <citation type="journal article" date="2023" name="Nat. Plants">
        <title>Single-cell RNA sequencing provides a high-resolution roadmap for understanding the multicellular compartmentation of specialized metabolism.</title>
        <authorList>
            <person name="Sun S."/>
            <person name="Shen X."/>
            <person name="Li Y."/>
            <person name="Li Y."/>
            <person name="Wang S."/>
            <person name="Li R."/>
            <person name="Zhang H."/>
            <person name="Shen G."/>
            <person name="Guo B."/>
            <person name="Wei J."/>
            <person name="Xu J."/>
            <person name="St-Pierre B."/>
            <person name="Chen S."/>
            <person name="Sun C."/>
        </authorList>
    </citation>
    <scope>NUCLEOTIDE SEQUENCE [LARGE SCALE GENOMIC DNA]</scope>
</reference>
<evidence type="ECO:0000313" key="1">
    <source>
        <dbReference type="EMBL" id="KAI5669983.1"/>
    </source>
</evidence>
<accession>A0ACC0BBQ7</accession>
<dbReference type="EMBL" id="CM044704">
    <property type="protein sequence ID" value="KAI5669983.1"/>
    <property type="molecule type" value="Genomic_DNA"/>
</dbReference>
<keyword evidence="2" id="KW-1185">Reference proteome</keyword>
<name>A0ACC0BBQ7_CATRO</name>
<dbReference type="Proteomes" id="UP001060085">
    <property type="component" value="Linkage Group LG04"/>
</dbReference>
<evidence type="ECO:0000313" key="2">
    <source>
        <dbReference type="Proteomes" id="UP001060085"/>
    </source>
</evidence>